<dbReference type="OrthoDB" id="7870017at2"/>
<keyword evidence="2" id="KW-1185">Reference proteome</keyword>
<dbReference type="Pfam" id="PF05437">
    <property type="entry name" value="AzlD"/>
    <property type="match status" value="1"/>
</dbReference>
<accession>A0A2A7Q0J6</accession>
<protein>
    <submittedName>
        <fullName evidence="1">Branched-chain amino acid transporter</fullName>
    </submittedName>
</protein>
<proteinExistence type="predicted"/>
<dbReference type="EMBL" id="BJUI01000032">
    <property type="protein sequence ID" value="GEK42599.1"/>
    <property type="molecule type" value="Genomic_DNA"/>
</dbReference>
<dbReference type="Proteomes" id="UP000321722">
    <property type="component" value="Unassembled WGS sequence"/>
</dbReference>
<reference evidence="1 2" key="1">
    <citation type="submission" date="2019-07" db="EMBL/GenBank/DDBJ databases">
        <title>Whole genome shotgun sequence of Lactobacillus aviarius subsp. aviarius NBRC 102162.</title>
        <authorList>
            <person name="Hosoyama A."/>
            <person name="Uohara A."/>
            <person name="Ohji S."/>
            <person name="Ichikawa N."/>
        </authorList>
    </citation>
    <scope>NUCLEOTIDE SEQUENCE [LARGE SCALE GENOMIC DNA]</scope>
    <source>
        <strain evidence="1 2">NBRC 102162</strain>
    </source>
</reference>
<dbReference type="InterPro" id="IPR008407">
    <property type="entry name" value="Brnchd-chn_aa_trnsp_AzlD"/>
</dbReference>
<evidence type="ECO:0000313" key="1">
    <source>
        <dbReference type="EMBL" id="GEK42599.1"/>
    </source>
</evidence>
<gene>
    <name evidence="1" type="ORF">LAV01_14310</name>
</gene>
<organism evidence="1 2">
    <name type="scientific">Ligilactobacillus aviarius</name>
    <dbReference type="NCBI Taxonomy" id="1606"/>
    <lineage>
        <taxon>Bacteria</taxon>
        <taxon>Bacillati</taxon>
        <taxon>Bacillota</taxon>
        <taxon>Bacilli</taxon>
        <taxon>Lactobacillales</taxon>
        <taxon>Lactobacillaceae</taxon>
        <taxon>Ligilactobacillus</taxon>
    </lineage>
</organism>
<name>A0A2A7Q0J6_9LACO</name>
<evidence type="ECO:0000313" key="2">
    <source>
        <dbReference type="Proteomes" id="UP000321722"/>
    </source>
</evidence>
<sequence>MHMSSTDHFILIILSMLVALGPRLLPMKFFTTRKIPEWFNEWMKYVPVSLFTALVVKDIFINTSHYTFIGFGHLAKLLAAVIVMVVAYKSRSMGLSVVLGLAAVALLSMVIPG</sequence>
<dbReference type="AlphaFoldDB" id="A0A2A7Q0J6"/>
<accession>A0A510WTP5</accession>
<dbReference type="GeneID" id="29934119"/>
<comment type="caution">
    <text evidence="1">The sequence shown here is derived from an EMBL/GenBank/DDBJ whole genome shotgun (WGS) entry which is preliminary data.</text>
</comment>
<dbReference type="RefSeq" id="WP_086427346.1">
    <property type="nucleotide sequence ID" value="NZ_BAAACL010000012.1"/>
</dbReference>